<evidence type="ECO:0008006" key="4">
    <source>
        <dbReference type="Google" id="ProtNLM"/>
    </source>
</evidence>
<accession>A0A8E2F4I4</accession>
<dbReference type="Proteomes" id="UP000250140">
    <property type="component" value="Unassembled WGS sequence"/>
</dbReference>
<name>A0A8E2F4I4_9PEZI</name>
<evidence type="ECO:0000313" key="3">
    <source>
        <dbReference type="Proteomes" id="UP000250140"/>
    </source>
</evidence>
<dbReference type="AlphaFoldDB" id="A0A8E2F4I4"/>
<proteinExistence type="predicted"/>
<sequence>MDEKVSSGQGWTDRDKLAYLYVLIDSGNAKPINWNNVPLPGGRTAIACKRMFQKLGAQLKDDIEGLKLGTNTPKDDENGEAGTKTPNTKSPRKKIEPKAAEDKEDGGSEPTTPKTKSPRKKKQAADGEQPKTPTKRGRKPKADAEIGENDEGEVPSPLKKVKVEEEVYA</sequence>
<protein>
    <recommendedName>
        <fullName evidence="4">Myb-like domain-containing protein</fullName>
    </recommendedName>
</protein>
<keyword evidence="3" id="KW-1185">Reference proteome</keyword>
<feature type="region of interest" description="Disordered" evidence="1">
    <location>
        <begin position="60"/>
        <end position="169"/>
    </location>
</feature>
<organism evidence="2 3">
    <name type="scientific">Glonium stellatum</name>
    <dbReference type="NCBI Taxonomy" id="574774"/>
    <lineage>
        <taxon>Eukaryota</taxon>
        <taxon>Fungi</taxon>
        <taxon>Dikarya</taxon>
        <taxon>Ascomycota</taxon>
        <taxon>Pezizomycotina</taxon>
        <taxon>Dothideomycetes</taxon>
        <taxon>Pleosporomycetidae</taxon>
        <taxon>Gloniales</taxon>
        <taxon>Gloniaceae</taxon>
        <taxon>Glonium</taxon>
    </lineage>
</organism>
<dbReference type="OrthoDB" id="5371646at2759"/>
<evidence type="ECO:0000256" key="1">
    <source>
        <dbReference type="SAM" id="MobiDB-lite"/>
    </source>
</evidence>
<dbReference type="EMBL" id="KV749270">
    <property type="protein sequence ID" value="OCL10296.1"/>
    <property type="molecule type" value="Genomic_DNA"/>
</dbReference>
<gene>
    <name evidence="2" type="ORF">AOQ84DRAFT_219797</name>
</gene>
<evidence type="ECO:0000313" key="2">
    <source>
        <dbReference type="EMBL" id="OCL10296.1"/>
    </source>
</evidence>
<reference evidence="2 3" key="1">
    <citation type="journal article" date="2016" name="Nat. Commun.">
        <title>Ectomycorrhizal ecology is imprinted in the genome of the dominant symbiotic fungus Cenococcum geophilum.</title>
        <authorList>
            <consortium name="DOE Joint Genome Institute"/>
            <person name="Peter M."/>
            <person name="Kohler A."/>
            <person name="Ohm R.A."/>
            <person name="Kuo A."/>
            <person name="Krutzmann J."/>
            <person name="Morin E."/>
            <person name="Arend M."/>
            <person name="Barry K.W."/>
            <person name="Binder M."/>
            <person name="Choi C."/>
            <person name="Clum A."/>
            <person name="Copeland A."/>
            <person name="Grisel N."/>
            <person name="Haridas S."/>
            <person name="Kipfer T."/>
            <person name="LaButti K."/>
            <person name="Lindquist E."/>
            <person name="Lipzen A."/>
            <person name="Maire R."/>
            <person name="Meier B."/>
            <person name="Mihaltcheva S."/>
            <person name="Molinier V."/>
            <person name="Murat C."/>
            <person name="Poggeler S."/>
            <person name="Quandt C.A."/>
            <person name="Sperisen C."/>
            <person name="Tritt A."/>
            <person name="Tisserant E."/>
            <person name="Crous P.W."/>
            <person name="Henrissat B."/>
            <person name="Nehls U."/>
            <person name="Egli S."/>
            <person name="Spatafora J.W."/>
            <person name="Grigoriev I.V."/>
            <person name="Martin F.M."/>
        </authorList>
    </citation>
    <scope>NUCLEOTIDE SEQUENCE [LARGE SCALE GENOMIC DNA]</scope>
    <source>
        <strain evidence="2 3">CBS 207.34</strain>
    </source>
</reference>